<keyword evidence="3" id="KW-0969">Cilium</keyword>
<dbReference type="AlphaFoldDB" id="A0A5E4NNN9"/>
<comment type="subcellular location">
    <subcellularLocation>
        <location evidence="3">Cytoplasm</location>
        <location evidence="3">Cytoskeleton</location>
        <location evidence="3">Cilium axoneme</location>
    </subcellularLocation>
</comment>
<evidence type="ECO:0000313" key="5">
    <source>
        <dbReference type="Proteomes" id="UP000325440"/>
    </source>
</evidence>
<dbReference type="GO" id="GO:0060294">
    <property type="term" value="P:cilium movement involved in cell motility"/>
    <property type="evidence" value="ECO:0007669"/>
    <property type="project" value="UniProtKB-UniRule"/>
</dbReference>
<dbReference type="Proteomes" id="UP000325440">
    <property type="component" value="Unassembled WGS sequence"/>
</dbReference>
<name>A0A5E4NNN9_9HEMI</name>
<evidence type="ECO:0000256" key="1">
    <source>
        <dbReference type="ARBA" id="ARBA00007209"/>
    </source>
</evidence>
<dbReference type="Pfam" id="PF03148">
    <property type="entry name" value="Tektin"/>
    <property type="match status" value="1"/>
</dbReference>
<dbReference type="InterPro" id="IPR000435">
    <property type="entry name" value="Tektins"/>
</dbReference>
<reference evidence="4 5" key="1">
    <citation type="submission" date="2019-08" db="EMBL/GenBank/DDBJ databases">
        <authorList>
            <person name="Alioto T."/>
            <person name="Alioto T."/>
            <person name="Gomez Garrido J."/>
        </authorList>
    </citation>
    <scope>NUCLEOTIDE SEQUENCE [LARGE SCALE GENOMIC DNA]</scope>
</reference>
<organism evidence="4 5">
    <name type="scientific">Cinara cedri</name>
    <dbReference type="NCBI Taxonomy" id="506608"/>
    <lineage>
        <taxon>Eukaryota</taxon>
        <taxon>Metazoa</taxon>
        <taxon>Ecdysozoa</taxon>
        <taxon>Arthropoda</taxon>
        <taxon>Hexapoda</taxon>
        <taxon>Insecta</taxon>
        <taxon>Pterygota</taxon>
        <taxon>Neoptera</taxon>
        <taxon>Paraneoptera</taxon>
        <taxon>Hemiptera</taxon>
        <taxon>Sternorrhyncha</taxon>
        <taxon>Aphidomorpha</taxon>
        <taxon>Aphidoidea</taxon>
        <taxon>Aphididae</taxon>
        <taxon>Lachninae</taxon>
        <taxon>Cinara</taxon>
    </lineage>
</organism>
<dbReference type="GO" id="GO:0015630">
    <property type="term" value="C:microtubule cytoskeleton"/>
    <property type="evidence" value="ECO:0007669"/>
    <property type="project" value="UniProtKB-UniRule"/>
</dbReference>
<keyword evidence="3" id="KW-0966">Cell projection</keyword>
<dbReference type="EMBL" id="CABPRJ010002367">
    <property type="protein sequence ID" value="VVC43023.1"/>
    <property type="molecule type" value="Genomic_DNA"/>
</dbReference>
<gene>
    <name evidence="4" type="ORF">CINCED_3A004158</name>
</gene>
<evidence type="ECO:0000313" key="4">
    <source>
        <dbReference type="EMBL" id="VVC43023.1"/>
    </source>
</evidence>
<evidence type="ECO:0000256" key="2">
    <source>
        <dbReference type="ARBA" id="ARBA00022490"/>
    </source>
</evidence>
<keyword evidence="3" id="KW-0282">Flagellum</keyword>
<evidence type="ECO:0000256" key="3">
    <source>
        <dbReference type="RuleBase" id="RU367040"/>
    </source>
</evidence>
<dbReference type="InterPro" id="IPR048256">
    <property type="entry name" value="Tektin-like"/>
</dbReference>
<dbReference type="GO" id="GO:0005930">
    <property type="term" value="C:axoneme"/>
    <property type="evidence" value="ECO:0007669"/>
    <property type="project" value="UniProtKB-SubCell"/>
</dbReference>
<dbReference type="OrthoDB" id="440745at2759"/>
<sequence>MSIVTFEIPVPKVSEADWYYKVSELKETCDYHRKNAFELKNESHKLRNDTDITTSWATLSTNSKIIDRCTEVSRWKDLFEIYYKHIQTEIENMKNDKKISEHYIEFLNLNFSVTNHCLSIREERVSSDLCYDSAYVELKNEQYILEKLKNVLTDTSHNAWEQINILEELQINVAEDLDMKNHTICIDTDLLGMTKDSINISLKPDPLRVPKDFSTYENWLQKCHNLKKRIENILSQSKKIRETMCVPRIKTKNDLRAQNDVVNFALRRRVYDTERTQNEMEWQKLNMIADKEKFCNEIQNLENALDRKLNCKKLIETRCEERLYRLGAELCLDKPTTELRKEHFQLENTTKILTNKLDQIKNMHNVLMEQVNVIDEALKNKTQSLSIDQKCLDARKVLQGRDIDEKKKLMLQ</sequence>
<dbReference type="GO" id="GO:0005634">
    <property type="term" value="C:nucleus"/>
    <property type="evidence" value="ECO:0007669"/>
    <property type="project" value="TreeGrafter"/>
</dbReference>
<proteinExistence type="inferred from homology"/>
<dbReference type="GO" id="GO:0060271">
    <property type="term" value="P:cilium assembly"/>
    <property type="evidence" value="ECO:0007669"/>
    <property type="project" value="UniProtKB-UniRule"/>
</dbReference>
<accession>A0A5E4NNN9</accession>
<keyword evidence="2" id="KW-0963">Cytoplasm</keyword>
<keyword evidence="5" id="KW-1185">Reference proteome</keyword>
<protein>
    <recommendedName>
        <fullName evidence="3">Tektin</fullName>
    </recommendedName>
</protein>
<comment type="similarity">
    <text evidence="1 3">Belongs to the tektin family.</text>
</comment>
<dbReference type="PANTHER" id="PTHR19960">
    <property type="entry name" value="TEKTIN"/>
    <property type="match status" value="1"/>
</dbReference>
<dbReference type="PANTHER" id="PTHR19960:SF7">
    <property type="entry name" value="TEKTIN"/>
    <property type="match status" value="1"/>
</dbReference>